<evidence type="ECO:0008006" key="4">
    <source>
        <dbReference type="Google" id="ProtNLM"/>
    </source>
</evidence>
<protein>
    <recommendedName>
        <fullName evidence="4">Myb-like domain-containing protein</fullName>
    </recommendedName>
</protein>
<reference evidence="2 3" key="1">
    <citation type="journal article" date="2014" name="BMC Genomics">
        <title>Comparison of environmental and isolate Sulfobacillus genomes reveals diverse carbon, sulfur, nitrogen, and hydrogen metabolisms.</title>
        <authorList>
            <person name="Justice N.B."/>
            <person name="Norman A."/>
            <person name="Brown C.T."/>
            <person name="Singh A."/>
            <person name="Thomas B.C."/>
            <person name="Banfield J.F."/>
        </authorList>
    </citation>
    <scope>NUCLEOTIDE SEQUENCE [LARGE SCALE GENOMIC DNA]</scope>
    <source>
        <strain evidence="2">AMDSBA4</strain>
    </source>
</reference>
<evidence type="ECO:0000313" key="2">
    <source>
        <dbReference type="EMBL" id="PSR31045.1"/>
    </source>
</evidence>
<evidence type="ECO:0000256" key="1">
    <source>
        <dbReference type="SAM" id="MobiDB-lite"/>
    </source>
</evidence>
<comment type="caution">
    <text evidence="2">The sequence shown here is derived from an EMBL/GenBank/DDBJ whole genome shotgun (WGS) entry which is preliminary data.</text>
</comment>
<dbReference type="EMBL" id="PXYW01000070">
    <property type="protein sequence ID" value="PSR31045.1"/>
    <property type="molecule type" value="Genomic_DNA"/>
</dbReference>
<dbReference type="AlphaFoldDB" id="A0A2T2X981"/>
<proteinExistence type="predicted"/>
<evidence type="ECO:0000313" key="3">
    <source>
        <dbReference type="Proteomes" id="UP000242972"/>
    </source>
</evidence>
<name>A0A2T2X981_9FIRM</name>
<accession>A0A2T2X981</accession>
<feature type="compositionally biased region" description="Basic and acidic residues" evidence="1">
    <location>
        <begin position="148"/>
        <end position="171"/>
    </location>
</feature>
<sequence>MAERISYACDCPECRDVIPSLNQSHYVPYYCQICGKETHGLALPGVLCWDCYFMTSYIFHVYVQGLVDGVLGYPGPRVLKGEEPIGPIKPSGYAENSAGSRNVSQGASQNDAGKFRSRPSEGTFGHPRHGADRHRDHRPAQGQRSARNAREFASPRDTTARPVERLGRLDRKPWSTGEVRRMVAEREAGESWDTVAARLGRSVPSCKSKQREIRRQRRML</sequence>
<gene>
    <name evidence="2" type="ORF">C7B46_17280</name>
</gene>
<organism evidence="2 3">
    <name type="scientific">Sulfobacillus benefaciens</name>
    <dbReference type="NCBI Taxonomy" id="453960"/>
    <lineage>
        <taxon>Bacteria</taxon>
        <taxon>Bacillati</taxon>
        <taxon>Bacillota</taxon>
        <taxon>Clostridia</taxon>
        <taxon>Eubacteriales</taxon>
        <taxon>Clostridiales Family XVII. Incertae Sedis</taxon>
        <taxon>Sulfobacillus</taxon>
    </lineage>
</organism>
<feature type="region of interest" description="Disordered" evidence="1">
    <location>
        <begin position="90"/>
        <end position="171"/>
    </location>
</feature>
<dbReference type="Proteomes" id="UP000242972">
    <property type="component" value="Unassembled WGS sequence"/>
</dbReference>
<feature type="compositionally biased region" description="Polar residues" evidence="1">
    <location>
        <begin position="97"/>
        <end position="111"/>
    </location>
</feature>